<sequence length="235" mass="25230">MLVMGIDTSTTQGGVALLSGQGVICEYTLNIKATYSERLLPLIDRALQDAGITLGQVEGFAVAVGPGSFTGLRIGLSTAKGLAVVGGQPLVGVSTLEAMAWTLPFCTHQVCPILDARKGEIYSALFRHEGDRLIRLMDDAAIAPDILLRRIQQPTVFLGDGLVVYEGLVQSQLKELAFFPPLAGRGGRPAAVAELGRRRLLRGDRDDLVQLAPQYLRPSEAEFKRLDKFTPVGSS</sequence>
<dbReference type="Proteomes" id="UP000241436">
    <property type="component" value="Unassembled WGS sequence"/>
</dbReference>
<dbReference type="Pfam" id="PF00814">
    <property type="entry name" value="TsaD"/>
    <property type="match status" value="1"/>
</dbReference>
<organism evidence="2 3">
    <name type="scientific">Candidatus Methylomirabilis limnetica</name>
    <dbReference type="NCBI Taxonomy" id="2033718"/>
    <lineage>
        <taxon>Bacteria</taxon>
        <taxon>Candidatus Methylomirabilota</taxon>
        <taxon>Candidatus Methylomirabilia</taxon>
        <taxon>Candidatus Methylomirabilales</taxon>
        <taxon>Candidatus Methylomirabilaceae</taxon>
        <taxon>Candidatus Methylomirabilis</taxon>
    </lineage>
</organism>
<reference evidence="2 3" key="1">
    <citation type="submission" date="2017-09" db="EMBL/GenBank/DDBJ databases">
        <title>Bloom of a denitrifying methanotroph, Candidatus Methylomirabilis limnetica, in a deep stratified lake.</title>
        <authorList>
            <person name="Graf J.S."/>
            <person name="Marchant H.K."/>
            <person name="Tienken D."/>
            <person name="Hach P.F."/>
            <person name="Brand A."/>
            <person name="Schubert C.J."/>
            <person name="Kuypers M.M."/>
            <person name="Milucka J."/>
        </authorList>
    </citation>
    <scope>NUCLEOTIDE SEQUENCE [LARGE SCALE GENOMIC DNA]</scope>
    <source>
        <strain evidence="2 3">Zug</strain>
    </source>
</reference>
<gene>
    <name evidence="2" type="primary">tsaB</name>
    <name evidence="2" type="ORF">CLG94_01990</name>
</gene>
<name>A0A2T4U0J3_9BACT</name>
<dbReference type="EMBL" id="NVQC01000010">
    <property type="protein sequence ID" value="PTL36872.1"/>
    <property type="molecule type" value="Genomic_DNA"/>
</dbReference>
<dbReference type="SUPFAM" id="SSF53067">
    <property type="entry name" value="Actin-like ATPase domain"/>
    <property type="match status" value="2"/>
</dbReference>
<evidence type="ECO:0000313" key="3">
    <source>
        <dbReference type="Proteomes" id="UP000241436"/>
    </source>
</evidence>
<dbReference type="InterPro" id="IPR000905">
    <property type="entry name" value="Gcp-like_dom"/>
</dbReference>
<dbReference type="Gene3D" id="3.30.420.40">
    <property type="match status" value="2"/>
</dbReference>
<dbReference type="CDD" id="cd24032">
    <property type="entry name" value="ASKHA_NBD_TsaB"/>
    <property type="match status" value="1"/>
</dbReference>
<comment type="caution">
    <text evidence="2">The sequence shown here is derived from an EMBL/GenBank/DDBJ whole genome shotgun (WGS) entry which is preliminary data.</text>
</comment>
<accession>A0A2T4U0J3</accession>
<dbReference type="OrthoDB" id="9784166at2"/>
<feature type="domain" description="Gcp-like" evidence="1">
    <location>
        <begin position="33"/>
        <end position="183"/>
    </location>
</feature>
<evidence type="ECO:0000313" key="2">
    <source>
        <dbReference type="EMBL" id="PTL36872.1"/>
    </source>
</evidence>
<dbReference type="AlphaFoldDB" id="A0A2T4U0J3"/>
<dbReference type="PANTHER" id="PTHR11735">
    <property type="entry name" value="TRNA N6-ADENOSINE THREONYLCARBAMOYLTRANSFERASE"/>
    <property type="match status" value="1"/>
</dbReference>
<dbReference type="GO" id="GO:0005829">
    <property type="term" value="C:cytosol"/>
    <property type="evidence" value="ECO:0007669"/>
    <property type="project" value="TreeGrafter"/>
</dbReference>
<dbReference type="GO" id="GO:0016740">
    <property type="term" value="F:transferase activity"/>
    <property type="evidence" value="ECO:0007669"/>
    <property type="project" value="UniProtKB-KW"/>
</dbReference>
<keyword evidence="3" id="KW-1185">Reference proteome</keyword>
<dbReference type="InterPro" id="IPR022496">
    <property type="entry name" value="T6A_TsaB"/>
</dbReference>
<reference evidence="3" key="2">
    <citation type="journal article" date="2018" name="Environ. Microbiol.">
        <title>Bloom of a denitrifying methanotroph, 'Candidatus Methylomirabilis limnetica', in a deep stratified lake.</title>
        <authorList>
            <person name="Graf J.S."/>
            <person name="Mayr M.J."/>
            <person name="Marchant H.K."/>
            <person name="Tienken D."/>
            <person name="Hach P.F."/>
            <person name="Brand A."/>
            <person name="Schubert C.J."/>
            <person name="Kuypers M.M."/>
            <person name="Milucka J."/>
        </authorList>
    </citation>
    <scope>NUCLEOTIDE SEQUENCE [LARGE SCALE GENOMIC DNA]</scope>
    <source>
        <strain evidence="3">Zug</strain>
    </source>
</reference>
<proteinExistence type="predicted"/>
<evidence type="ECO:0000259" key="1">
    <source>
        <dbReference type="Pfam" id="PF00814"/>
    </source>
</evidence>
<dbReference type="PANTHER" id="PTHR11735:SF11">
    <property type="entry name" value="TRNA THREONYLCARBAMOYLADENOSINE BIOSYNTHESIS PROTEIN TSAB"/>
    <property type="match status" value="1"/>
</dbReference>
<keyword evidence="2" id="KW-0808">Transferase</keyword>
<dbReference type="InterPro" id="IPR043129">
    <property type="entry name" value="ATPase_NBD"/>
</dbReference>
<dbReference type="GO" id="GO:0002949">
    <property type="term" value="P:tRNA threonylcarbamoyladenosine modification"/>
    <property type="evidence" value="ECO:0007669"/>
    <property type="project" value="InterPro"/>
</dbReference>
<protein>
    <submittedName>
        <fullName evidence="2">tRNA (Adenosine(37)-N6)-threonylcarbamoyltransferase complex dimerization subunit type 1 TsaB</fullName>
    </submittedName>
</protein>
<dbReference type="NCBIfam" id="TIGR03725">
    <property type="entry name" value="T6A_YeaZ"/>
    <property type="match status" value="1"/>
</dbReference>